<evidence type="ECO:0000256" key="1">
    <source>
        <dbReference type="SAM" id="Phobius"/>
    </source>
</evidence>
<keyword evidence="1" id="KW-0472">Membrane</keyword>
<dbReference type="AlphaFoldDB" id="B9RJ13"/>
<reference evidence="3" key="1">
    <citation type="journal article" date="2010" name="Nat. Biotechnol.">
        <title>Draft genome sequence of the oilseed species Ricinus communis.</title>
        <authorList>
            <person name="Chan A.P."/>
            <person name="Crabtree J."/>
            <person name="Zhao Q."/>
            <person name="Lorenzi H."/>
            <person name="Orvis J."/>
            <person name="Puiu D."/>
            <person name="Melake-Berhan A."/>
            <person name="Jones K.M."/>
            <person name="Redman J."/>
            <person name="Chen G."/>
            <person name="Cahoon E.B."/>
            <person name="Gedil M."/>
            <person name="Stanke M."/>
            <person name="Haas B.J."/>
            <person name="Wortman J.R."/>
            <person name="Fraser-Liggett C.M."/>
            <person name="Ravel J."/>
            <person name="Rabinowicz P.D."/>
        </authorList>
    </citation>
    <scope>NUCLEOTIDE SEQUENCE [LARGE SCALE GENOMIC DNA]</scope>
    <source>
        <strain evidence="3">cv. Hale</strain>
    </source>
</reference>
<proteinExistence type="predicted"/>
<dbReference type="InParanoid" id="B9RJ13"/>
<evidence type="ECO:0000313" key="2">
    <source>
        <dbReference type="EMBL" id="EEF48679.1"/>
    </source>
</evidence>
<dbReference type="EMBL" id="EQ973782">
    <property type="protein sequence ID" value="EEF48679.1"/>
    <property type="molecule type" value="Genomic_DNA"/>
</dbReference>
<sequence>MASVDTTQLSKARTMVSWCLSNDIRRWPRFSSTALTPCSPLPLAHFFAIFLLHVAIIQPFIVFTTLGNAFDVVFFMPNLFEVTPDIHRVGFTPL</sequence>
<name>B9RJ13_RICCO</name>
<evidence type="ECO:0000313" key="3">
    <source>
        <dbReference type="Proteomes" id="UP000008311"/>
    </source>
</evidence>
<keyword evidence="3" id="KW-1185">Reference proteome</keyword>
<accession>B9RJ13</accession>
<protein>
    <submittedName>
        <fullName evidence="2">Uncharacterized protein</fullName>
    </submittedName>
</protein>
<keyword evidence="1" id="KW-1133">Transmembrane helix</keyword>
<organism evidence="2 3">
    <name type="scientific">Ricinus communis</name>
    <name type="common">Castor bean</name>
    <dbReference type="NCBI Taxonomy" id="3988"/>
    <lineage>
        <taxon>Eukaryota</taxon>
        <taxon>Viridiplantae</taxon>
        <taxon>Streptophyta</taxon>
        <taxon>Embryophyta</taxon>
        <taxon>Tracheophyta</taxon>
        <taxon>Spermatophyta</taxon>
        <taxon>Magnoliopsida</taxon>
        <taxon>eudicotyledons</taxon>
        <taxon>Gunneridae</taxon>
        <taxon>Pentapetalae</taxon>
        <taxon>rosids</taxon>
        <taxon>fabids</taxon>
        <taxon>Malpighiales</taxon>
        <taxon>Euphorbiaceae</taxon>
        <taxon>Acalyphoideae</taxon>
        <taxon>Acalypheae</taxon>
        <taxon>Ricinus</taxon>
    </lineage>
</organism>
<feature type="transmembrane region" description="Helical" evidence="1">
    <location>
        <begin position="43"/>
        <end position="66"/>
    </location>
</feature>
<gene>
    <name evidence="2" type="ORF">RCOM_1754390</name>
</gene>
<keyword evidence="1" id="KW-0812">Transmembrane</keyword>
<dbReference type="Proteomes" id="UP000008311">
    <property type="component" value="Unassembled WGS sequence"/>
</dbReference>